<keyword evidence="1" id="KW-0175">Coiled coil</keyword>
<feature type="non-terminal residue" evidence="2">
    <location>
        <position position="212"/>
    </location>
</feature>
<accession>A0AA41SEJ8</accession>
<organism evidence="2 3">
    <name type="scientific">Papaver nudicaule</name>
    <name type="common">Iceland poppy</name>
    <dbReference type="NCBI Taxonomy" id="74823"/>
    <lineage>
        <taxon>Eukaryota</taxon>
        <taxon>Viridiplantae</taxon>
        <taxon>Streptophyta</taxon>
        <taxon>Embryophyta</taxon>
        <taxon>Tracheophyta</taxon>
        <taxon>Spermatophyta</taxon>
        <taxon>Magnoliopsida</taxon>
        <taxon>Ranunculales</taxon>
        <taxon>Papaveraceae</taxon>
        <taxon>Papaveroideae</taxon>
        <taxon>Papaver</taxon>
    </lineage>
</organism>
<dbReference type="AlphaFoldDB" id="A0AA41SEJ8"/>
<keyword evidence="3" id="KW-1185">Reference proteome</keyword>
<dbReference type="EMBL" id="JAJJMA010135634">
    <property type="protein sequence ID" value="MCL7033540.1"/>
    <property type="molecule type" value="Genomic_DNA"/>
</dbReference>
<dbReference type="Proteomes" id="UP001177140">
    <property type="component" value="Unassembled WGS sequence"/>
</dbReference>
<protein>
    <submittedName>
        <fullName evidence="2">Uncharacterized protein</fullName>
    </submittedName>
</protein>
<evidence type="ECO:0000256" key="1">
    <source>
        <dbReference type="SAM" id="Coils"/>
    </source>
</evidence>
<reference evidence="2" key="1">
    <citation type="submission" date="2022-03" db="EMBL/GenBank/DDBJ databases">
        <title>A functionally conserved STORR gene fusion in Papaver species that diverged 16.8 million years ago.</title>
        <authorList>
            <person name="Catania T."/>
        </authorList>
    </citation>
    <scope>NUCLEOTIDE SEQUENCE</scope>
    <source>
        <strain evidence="2">S-191538</strain>
    </source>
</reference>
<evidence type="ECO:0000313" key="2">
    <source>
        <dbReference type="EMBL" id="MCL7033540.1"/>
    </source>
</evidence>
<gene>
    <name evidence="2" type="ORF">MKW94_023679</name>
</gene>
<feature type="coiled-coil region" evidence="1">
    <location>
        <begin position="86"/>
        <end position="188"/>
    </location>
</feature>
<comment type="caution">
    <text evidence="2">The sequence shown here is derived from an EMBL/GenBank/DDBJ whole genome shotgun (WGS) entry which is preliminary data.</text>
</comment>
<proteinExistence type="predicted"/>
<sequence>METHKRKRVDEEKGRPNYSSRVLAQKIGMERLLRLSIMNYCRSNSDGMDVFDWKLSYEQRCVAFDTLIEKVNKWTQFAKQSGAIKSSDEEELIEEQRAEIENLKAEKKEMEVEIELLKEQQEDGIELIEEHRAEIRRLKAEHKEKIERLKKEQEDEIERMKSEMEVKIELLKAELHDKEESLEHTQDLNNILIAKERHHNDELQEVRKLLIR</sequence>
<name>A0AA41SEJ8_PAPNU</name>
<evidence type="ECO:0000313" key="3">
    <source>
        <dbReference type="Proteomes" id="UP001177140"/>
    </source>
</evidence>